<name>A0A7C8PMB9_ORBOL</name>
<proteinExistence type="predicted"/>
<sequence length="159" mass="18287">MKGHQLCSSIDSLGRFKRFWKEYALAADIMKIAIRVLENTLREFPDFSAQRNLFMLKGILIETYITSPLMSDFCDSEDIIRQIEETLQIIKVRQPEDSSNILRFELLRALCLRAIEDFRGSITIYERCLAELTDGKPKGGVDWICNIQGKCGSAYLQLN</sequence>
<accession>A0A7C8PMB9</accession>
<evidence type="ECO:0000313" key="1">
    <source>
        <dbReference type="EMBL" id="TGJ63031.1"/>
    </source>
</evidence>
<dbReference type="AlphaFoldDB" id="A0A7C8PMB9"/>
<dbReference type="Proteomes" id="UP000297595">
    <property type="component" value="Unassembled WGS sequence"/>
</dbReference>
<gene>
    <name evidence="1" type="ORF">EYR41_010981</name>
</gene>
<evidence type="ECO:0000313" key="2">
    <source>
        <dbReference type="Proteomes" id="UP000297595"/>
    </source>
</evidence>
<organism evidence="1 2">
    <name type="scientific">Orbilia oligospora</name>
    <name type="common">Nematode-trapping fungus</name>
    <name type="synonym">Arthrobotrys oligospora</name>
    <dbReference type="NCBI Taxonomy" id="2813651"/>
    <lineage>
        <taxon>Eukaryota</taxon>
        <taxon>Fungi</taxon>
        <taxon>Dikarya</taxon>
        <taxon>Ascomycota</taxon>
        <taxon>Pezizomycotina</taxon>
        <taxon>Orbiliomycetes</taxon>
        <taxon>Orbiliales</taxon>
        <taxon>Orbiliaceae</taxon>
        <taxon>Orbilia</taxon>
    </lineage>
</organism>
<comment type="caution">
    <text evidence="1">The sequence shown here is derived from an EMBL/GenBank/DDBJ whole genome shotgun (WGS) entry which is preliminary data.</text>
</comment>
<protein>
    <submittedName>
        <fullName evidence="1">Uncharacterized protein</fullName>
    </submittedName>
</protein>
<dbReference type="OrthoDB" id="10459178at2759"/>
<reference evidence="1 2" key="1">
    <citation type="submission" date="2019-03" db="EMBL/GenBank/DDBJ databases">
        <title>Nematode-trapping fungi genome.</title>
        <authorList>
            <person name="Vidal-Diez De Ulzurrun G."/>
        </authorList>
    </citation>
    <scope>NUCLEOTIDE SEQUENCE [LARGE SCALE GENOMIC DNA]</scope>
    <source>
        <strain evidence="1 2">TWF154</strain>
    </source>
</reference>
<dbReference type="EMBL" id="SOZJ01000008">
    <property type="protein sequence ID" value="TGJ63031.1"/>
    <property type="molecule type" value="Genomic_DNA"/>
</dbReference>